<evidence type="ECO:0000256" key="3">
    <source>
        <dbReference type="ARBA" id="ARBA00022801"/>
    </source>
</evidence>
<reference evidence="7 8" key="1">
    <citation type="submission" date="2018-09" db="EMBL/GenBank/DDBJ databases">
        <title>Paenibacillus SK2017-BO5.</title>
        <authorList>
            <person name="Piskunova J.V."/>
            <person name="Dubiley S.A."/>
            <person name="Severinov K.V."/>
        </authorList>
    </citation>
    <scope>NUCLEOTIDE SEQUENCE [LARGE SCALE GENOMIC DNA]</scope>
    <source>
        <strain evidence="7 8">BO5</strain>
    </source>
</reference>
<evidence type="ECO:0000256" key="6">
    <source>
        <dbReference type="ARBA" id="ARBA00044538"/>
    </source>
</evidence>
<dbReference type="GO" id="GO:0008234">
    <property type="term" value="F:cysteine-type peptidase activity"/>
    <property type="evidence" value="ECO:0007669"/>
    <property type="project" value="UniProtKB-KW"/>
</dbReference>
<organism evidence="7 8">
    <name type="scientific">Paenibacillus thiaminolyticus</name>
    <name type="common">Bacillus thiaminolyticus</name>
    <dbReference type="NCBI Taxonomy" id="49283"/>
    <lineage>
        <taxon>Bacteria</taxon>
        <taxon>Bacillati</taxon>
        <taxon>Bacillota</taxon>
        <taxon>Bacilli</taxon>
        <taxon>Bacillales</taxon>
        <taxon>Paenibacillaceae</taxon>
        <taxon>Paenibacillus</taxon>
    </lineage>
</organism>
<keyword evidence="3" id="KW-0378">Hydrolase</keyword>
<dbReference type="PANTHER" id="PTHR39178:SF1">
    <property type="entry name" value="RIBOSOMAL-PROCESSING CYSTEINE PROTEASE PRP"/>
    <property type="match status" value="1"/>
</dbReference>
<dbReference type="Pfam" id="PF04327">
    <property type="entry name" value="Peptidase_Prp"/>
    <property type="match status" value="1"/>
</dbReference>
<keyword evidence="2 7" id="KW-0645">Protease</keyword>
<sequence length="111" mass="12027">MIHVTVRRKPDRSIAGFSIEGHADYAPHGEDIVCAGVSAVSVGAANAIEVLTGVELECEMKDGFLSGTVPFIERKDIEAQVQLLLESMIVGLQSIEASYESYLQIEELMTT</sequence>
<dbReference type="RefSeq" id="WP_119796658.1">
    <property type="nucleotide sequence ID" value="NZ_QYZD01000056.1"/>
</dbReference>
<evidence type="ECO:0000256" key="4">
    <source>
        <dbReference type="ARBA" id="ARBA00022807"/>
    </source>
</evidence>
<dbReference type="PANTHER" id="PTHR39178">
    <property type="entry name" value="HYPOTHETICAL RIBOSOME-ASSOCIATED PROTEIN"/>
    <property type="match status" value="1"/>
</dbReference>
<dbReference type="GO" id="GO:0006508">
    <property type="term" value="P:proteolysis"/>
    <property type="evidence" value="ECO:0007669"/>
    <property type="project" value="UniProtKB-KW"/>
</dbReference>
<keyword evidence="1" id="KW-0690">Ribosome biogenesis</keyword>
<keyword evidence="4" id="KW-0788">Thiol protease</keyword>
<dbReference type="InterPro" id="IPR007422">
    <property type="entry name" value="Peptidase_Prp"/>
</dbReference>
<dbReference type="AlphaFoldDB" id="A0A3A3G942"/>
<dbReference type="GO" id="GO:0042254">
    <property type="term" value="P:ribosome biogenesis"/>
    <property type="evidence" value="ECO:0007669"/>
    <property type="project" value="UniProtKB-KW"/>
</dbReference>
<comment type="similarity">
    <text evidence="5">Belongs to the Prp family.</text>
</comment>
<gene>
    <name evidence="7" type="ORF">DQX05_28580</name>
</gene>
<evidence type="ECO:0000256" key="2">
    <source>
        <dbReference type="ARBA" id="ARBA00022670"/>
    </source>
</evidence>
<dbReference type="OrthoDB" id="48998at2"/>
<dbReference type="SUPFAM" id="SSF118010">
    <property type="entry name" value="TM1457-like"/>
    <property type="match status" value="1"/>
</dbReference>
<dbReference type="Gene3D" id="3.30.70.1490">
    <property type="entry name" value="Cysteine protease Prp"/>
    <property type="match status" value="1"/>
</dbReference>
<comment type="caution">
    <text evidence="7">The sequence shown here is derived from an EMBL/GenBank/DDBJ whole genome shotgun (WGS) entry which is preliminary data.</text>
</comment>
<proteinExistence type="inferred from homology"/>
<evidence type="ECO:0000256" key="5">
    <source>
        <dbReference type="ARBA" id="ARBA00044503"/>
    </source>
</evidence>
<protein>
    <recommendedName>
        <fullName evidence="6">Ribosomal processing cysteine protease Prp</fullName>
    </recommendedName>
</protein>
<dbReference type="CDD" id="cd16332">
    <property type="entry name" value="Prp-like"/>
    <property type="match status" value="1"/>
</dbReference>
<evidence type="ECO:0000313" key="7">
    <source>
        <dbReference type="EMBL" id="RJG16934.1"/>
    </source>
</evidence>
<dbReference type="EMBL" id="QYZD01000056">
    <property type="protein sequence ID" value="RJG16934.1"/>
    <property type="molecule type" value="Genomic_DNA"/>
</dbReference>
<dbReference type="Proteomes" id="UP000266177">
    <property type="component" value="Unassembled WGS sequence"/>
</dbReference>
<evidence type="ECO:0000256" key="1">
    <source>
        <dbReference type="ARBA" id="ARBA00022517"/>
    </source>
</evidence>
<evidence type="ECO:0000313" key="8">
    <source>
        <dbReference type="Proteomes" id="UP000266177"/>
    </source>
</evidence>
<accession>A0A3A3G942</accession>
<name>A0A3A3G942_PANTH</name>
<dbReference type="InterPro" id="IPR036764">
    <property type="entry name" value="Peptidase_Prp_sf"/>
</dbReference>